<dbReference type="GO" id="GO:0043531">
    <property type="term" value="F:ADP binding"/>
    <property type="evidence" value="ECO:0007669"/>
    <property type="project" value="InterPro"/>
</dbReference>
<dbReference type="InterPro" id="IPR002182">
    <property type="entry name" value="NB-ARC"/>
</dbReference>
<dbReference type="SUPFAM" id="SSF52540">
    <property type="entry name" value="P-loop containing nucleoside triphosphate hydrolases"/>
    <property type="match status" value="1"/>
</dbReference>
<dbReference type="Pfam" id="PF01048">
    <property type="entry name" value="PNP_UDP_1"/>
    <property type="match status" value="1"/>
</dbReference>
<keyword evidence="4" id="KW-1185">Reference proteome</keyword>
<dbReference type="OrthoDB" id="4218961at2759"/>
<dbReference type="EMBL" id="LFMY01000012">
    <property type="protein sequence ID" value="OKL57277.1"/>
    <property type="molecule type" value="Genomic_DNA"/>
</dbReference>
<feature type="domain" description="Nucleoside phosphorylase" evidence="2">
    <location>
        <begin position="73"/>
        <end position="151"/>
    </location>
</feature>
<dbReference type="Gene3D" id="3.40.50.300">
    <property type="entry name" value="P-loop containing nucleotide triphosphate hydrolases"/>
    <property type="match status" value="1"/>
</dbReference>
<dbReference type="SUPFAM" id="SSF53167">
    <property type="entry name" value="Purine and uridine phosphorylases"/>
    <property type="match status" value="1"/>
</dbReference>
<organism evidence="3 4">
    <name type="scientific">Talaromyces atroroseus</name>
    <dbReference type="NCBI Taxonomy" id="1441469"/>
    <lineage>
        <taxon>Eukaryota</taxon>
        <taxon>Fungi</taxon>
        <taxon>Dikarya</taxon>
        <taxon>Ascomycota</taxon>
        <taxon>Pezizomycotina</taxon>
        <taxon>Eurotiomycetes</taxon>
        <taxon>Eurotiomycetidae</taxon>
        <taxon>Eurotiales</taxon>
        <taxon>Trichocomaceae</taxon>
        <taxon>Talaromyces</taxon>
        <taxon>Talaromyces sect. Trachyspermi</taxon>
    </lineage>
</organism>
<evidence type="ECO:0000259" key="1">
    <source>
        <dbReference type="Pfam" id="PF00931"/>
    </source>
</evidence>
<dbReference type="STRING" id="1441469.A0A225AUX6"/>
<accession>A0A225AUX6</accession>
<dbReference type="PANTHER" id="PTHR46082">
    <property type="entry name" value="ATP/GTP-BINDING PROTEIN-RELATED"/>
    <property type="match status" value="1"/>
</dbReference>
<dbReference type="Proteomes" id="UP000214365">
    <property type="component" value="Unassembled WGS sequence"/>
</dbReference>
<dbReference type="GeneID" id="31007343"/>
<dbReference type="Pfam" id="PF00931">
    <property type="entry name" value="NB-ARC"/>
    <property type="match status" value="1"/>
</dbReference>
<comment type="caution">
    <text evidence="3">The sequence shown here is derived from an EMBL/GenBank/DDBJ whole genome shotgun (WGS) entry which is preliminary data.</text>
</comment>
<dbReference type="Gene3D" id="3.40.50.1580">
    <property type="entry name" value="Nucleoside phosphorylase domain"/>
    <property type="match status" value="1"/>
</dbReference>
<dbReference type="GO" id="GO:0009116">
    <property type="term" value="P:nucleoside metabolic process"/>
    <property type="evidence" value="ECO:0007669"/>
    <property type="project" value="InterPro"/>
</dbReference>
<evidence type="ECO:0000259" key="2">
    <source>
        <dbReference type="Pfam" id="PF01048"/>
    </source>
</evidence>
<sequence length="399" mass="44896">MAQLENNTIMTGKKPITQITRDVLENHYEMREKCSRPENDDLFVATYSHDADSNNTGCSSCDRSQLVTRIPRNTEDPHVHYGAIASGNQVIKDAPTRDRLAEELGGILCFEMEAAGLMDQFPCLVIRGISDYCDSHKHEQWQGYAALAAAAYARALLSVGPIRASTKNEKTDPIWMVPFPRNLKFVGRQDQLTEVEALLSMDSGSRKIAITGLGGVGKTQVALELAYRRRGTCSIFWISSVSQESVQQGYMGIAERLKLGDVDPMNVKQQVKSHLSHRNAGKWLLVCDNADDIDMWISKERTALESFLPQSDLGHVIFTTRNRQVAQRLAPSHTIPIEEMDQHTATQILTQSLPPGLFHDRCPSPLRFFSNWPSSRWQSHKRQHILRITASLSQIIYHL</sequence>
<gene>
    <name evidence="3" type="ORF">UA08_07587</name>
</gene>
<dbReference type="AlphaFoldDB" id="A0A225AUX6"/>
<evidence type="ECO:0000313" key="3">
    <source>
        <dbReference type="EMBL" id="OKL57277.1"/>
    </source>
</evidence>
<reference evidence="3 4" key="1">
    <citation type="submission" date="2015-06" db="EMBL/GenBank/DDBJ databases">
        <title>Talaromyces atroroseus IBT 11181 draft genome.</title>
        <authorList>
            <person name="Rasmussen K.B."/>
            <person name="Rasmussen S."/>
            <person name="Petersen B."/>
            <person name="Sicheritz-Ponten T."/>
            <person name="Mortensen U.H."/>
            <person name="Thrane U."/>
        </authorList>
    </citation>
    <scope>NUCLEOTIDE SEQUENCE [LARGE SCALE GENOMIC DNA]</scope>
    <source>
        <strain evidence="3 4">IBT 11181</strain>
    </source>
</reference>
<name>A0A225AUX6_TALAT</name>
<protein>
    <submittedName>
        <fullName evidence="3">Uncharacterized protein</fullName>
    </submittedName>
</protein>
<dbReference type="InterPro" id="IPR000845">
    <property type="entry name" value="Nucleoside_phosphorylase_d"/>
</dbReference>
<dbReference type="InterPro" id="IPR035994">
    <property type="entry name" value="Nucleoside_phosphorylase_sf"/>
</dbReference>
<feature type="domain" description="NB-ARC" evidence="1">
    <location>
        <begin position="189"/>
        <end position="349"/>
    </location>
</feature>
<dbReference type="InterPro" id="IPR053137">
    <property type="entry name" value="NLR-like"/>
</dbReference>
<evidence type="ECO:0000313" key="4">
    <source>
        <dbReference type="Proteomes" id="UP000214365"/>
    </source>
</evidence>
<dbReference type="PANTHER" id="PTHR46082:SF11">
    <property type="entry name" value="AAA+ ATPASE DOMAIN-CONTAINING PROTEIN-RELATED"/>
    <property type="match status" value="1"/>
</dbReference>
<dbReference type="RefSeq" id="XP_020117398.1">
    <property type="nucleotide sequence ID" value="XM_020262497.1"/>
</dbReference>
<dbReference type="GO" id="GO:0003824">
    <property type="term" value="F:catalytic activity"/>
    <property type="evidence" value="ECO:0007669"/>
    <property type="project" value="InterPro"/>
</dbReference>
<proteinExistence type="predicted"/>
<dbReference type="InterPro" id="IPR027417">
    <property type="entry name" value="P-loop_NTPase"/>
</dbReference>